<dbReference type="EC" id="5.2.1.8" evidence="4"/>
<dbReference type="Gene3D" id="2.40.100.10">
    <property type="entry name" value="Cyclophilin-like"/>
    <property type="match status" value="1"/>
</dbReference>
<feature type="chain" id="PRO_5006511839" description="Peptidyl-prolyl cis-trans isomerase" evidence="4">
    <location>
        <begin position="19"/>
        <end position="182"/>
    </location>
</feature>
<dbReference type="AlphaFoldDB" id="A0A037ZP48"/>
<dbReference type="InterPro" id="IPR020892">
    <property type="entry name" value="Cyclophilin-type_PPIase_CS"/>
</dbReference>
<dbReference type="OrthoDB" id="9807797at2"/>
<dbReference type="InterPro" id="IPR002130">
    <property type="entry name" value="Cyclophilin-type_PPIase_dom"/>
</dbReference>
<dbReference type="EMBL" id="JFKE01000002">
    <property type="protein sequence ID" value="KAJ56601.1"/>
    <property type="molecule type" value="Genomic_DNA"/>
</dbReference>
<evidence type="ECO:0000256" key="3">
    <source>
        <dbReference type="ARBA" id="ARBA00023235"/>
    </source>
</evidence>
<dbReference type="PROSITE" id="PS50072">
    <property type="entry name" value="CSA_PPIASE_2"/>
    <property type="match status" value="1"/>
</dbReference>
<evidence type="ECO:0000313" key="6">
    <source>
        <dbReference type="EMBL" id="KAJ56601.1"/>
    </source>
</evidence>
<dbReference type="PROSITE" id="PS00170">
    <property type="entry name" value="CSA_PPIASE_1"/>
    <property type="match status" value="1"/>
</dbReference>
<keyword evidence="4" id="KW-0732">Signal</keyword>
<evidence type="ECO:0000256" key="4">
    <source>
        <dbReference type="RuleBase" id="RU363019"/>
    </source>
</evidence>
<sequence length="182" mass="19445">MLRKLALLAAIAATPLHAAGIEITVAGEANGVIKIDLLEDVAPAHVERITTLATEGEYDNVVFHRVIDGFMAQTGDVEFGKLGEDMRLAGRGGSTYDDLPAEFSDVPYDRGVVGMARSQNPNSANSQFFIMFDEGYFLNGQYTVVGRVTEGLDVLDAIKRGAGPNGAVLGEPDRMVLVTVTE</sequence>
<dbReference type="PANTHER" id="PTHR45625">
    <property type="entry name" value="PEPTIDYL-PROLYL CIS-TRANS ISOMERASE-RELATED"/>
    <property type="match status" value="1"/>
</dbReference>
<dbReference type="PANTHER" id="PTHR45625:SF4">
    <property type="entry name" value="PEPTIDYLPROLYL ISOMERASE DOMAIN AND WD REPEAT-CONTAINING PROTEIN 1"/>
    <property type="match status" value="1"/>
</dbReference>
<dbReference type="InterPro" id="IPR044666">
    <property type="entry name" value="Cyclophilin_A-like"/>
</dbReference>
<comment type="catalytic activity">
    <reaction evidence="4">
        <text>[protein]-peptidylproline (omega=180) = [protein]-peptidylproline (omega=0)</text>
        <dbReference type="Rhea" id="RHEA:16237"/>
        <dbReference type="Rhea" id="RHEA-COMP:10747"/>
        <dbReference type="Rhea" id="RHEA-COMP:10748"/>
        <dbReference type="ChEBI" id="CHEBI:83833"/>
        <dbReference type="ChEBI" id="CHEBI:83834"/>
        <dbReference type="EC" id="5.2.1.8"/>
    </reaction>
</comment>
<gene>
    <name evidence="6" type="ORF">ACMU_06560</name>
</gene>
<dbReference type="GO" id="GO:0003755">
    <property type="term" value="F:peptidyl-prolyl cis-trans isomerase activity"/>
    <property type="evidence" value="ECO:0007669"/>
    <property type="project" value="UniProtKB-UniRule"/>
</dbReference>
<feature type="signal peptide" evidence="4">
    <location>
        <begin position="1"/>
        <end position="18"/>
    </location>
</feature>
<comment type="caution">
    <text evidence="6">The sequence shown here is derived from an EMBL/GenBank/DDBJ whole genome shotgun (WGS) entry which is preliminary data.</text>
</comment>
<reference evidence="6 7" key="1">
    <citation type="submission" date="2014-03" db="EMBL/GenBank/DDBJ databases">
        <title>Draft Genome Sequence of Actibacterium mucosum KCTC 23349, a Marine Alphaproteobacterium with Complex Ionic Requirements Isolated from Mediterranean Seawater at Malvarrosa Beach, Valencia, Spain.</title>
        <authorList>
            <person name="Arahal D.R."/>
            <person name="Shao Z."/>
            <person name="Lai Q."/>
            <person name="Pujalte M.J."/>
        </authorList>
    </citation>
    <scope>NUCLEOTIDE SEQUENCE [LARGE SCALE GENOMIC DNA]</scope>
    <source>
        <strain evidence="6 7">KCTC 23349</strain>
    </source>
</reference>
<evidence type="ECO:0000256" key="2">
    <source>
        <dbReference type="ARBA" id="ARBA00023110"/>
    </source>
</evidence>
<name>A0A037ZP48_9RHOB</name>
<evidence type="ECO:0000313" key="7">
    <source>
        <dbReference type="Proteomes" id="UP000026249"/>
    </source>
</evidence>
<accession>A0A037ZP48</accession>
<dbReference type="Proteomes" id="UP000026249">
    <property type="component" value="Unassembled WGS sequence"/>
</dbReference>
<evidence type="ECO:0000259" key="5">
    <source>
        <dbReference type="PROSITE" id="PS50072"/>
    </source>
</evidence>
<dbReference type="STRING" id="1454373.ACMU_06560"/>
<dbReference type="Pfam" id="PF00160">
    <property type="entry name" value="Pro_isomerase"/>
    <property type="match status" value="1"/>
</dbReference>
<comment type="similarity">
    <text evidence="1 4">Belongs to the cyclophilin-type PPIase family.</text>
</comment>
<dbReference type="PRINTS" id="PR00153">
    <property type="entry name" value="CSAPPISMRASE"/>
</dbReference>
<dbReference type="RefSeq" id="WP_035256790.1">
    <property type="nucleotide sequence ID" value="NZ_JFKE01000002.1"/>
</dbReference>
<keyword evidence="7" id="KW-1185">Reference proteome</keyword>
<dbReference type="GO" id="GO:0006457">
    <property type="term" value="P:protein folding"/>
    <property type="evidence" value="ECO:0007669"/>
    <property type="project" value="InterPro"/>
</dbReference>
<feature type="domain" description="PPIase cyclophilin-type" evidence="5">
    <location>
        <begin position="20"/>
        <end position="182"/>
    </location>
</feature>
<keyword evidence="2 4" id="KW-0697">Rotamase</keyword>
<dbReference type="CDD" id="cd00317">
    <property type="entry name" value="cyclophilin"/>
    <property type="match status" value="1"/>
</dbReference>
<dbReference type="InterPro" id="IPR029000">
    <property type="entry name" value="Cyclophilin-like_dom_sf"/>
</dbReference>
<evidence type="ECO:0000256" key="1">
    <source>
        <dbReference type="ARBA" id="ARBA00007365"/>
    </source>
</evidence>
<dbReference type="SUPFAM" id="SSF50891">
    <property type="entry name" value="Cyclophilin-like"/>
    <property type="match status" value="1"/>
</dbReference>
<organism evidence="6 7">
    <name type="scientific">Actibacterium mucosum KCTC 23349</name>
    <dbReference type="NCBI Taxonomy" id="1454373"/>
    <lineage>
        <taxon>Bacteria</taxon>
        <taxon>Pseudomonadati</taxon>
        <taxon>Pseudomonadota</taxon>
        <taxon>Alphaproteobacteria</taxon>
        <taxon>Rhodobacterales</taxon>
        <taxon>Roseobacteraceae</taxon>
        <taxon>Actibacterium</taxon>
    </lineage>
</organism>
<protein>
    <recommendedName>
        <fullName evidence="4">Peptidyl-prolyl cis-trans isomerase</fullName>
        <shortName evidence="4">PPIase</shortName>
        <ecNumber evidence="4">5.2.1.8</ecNumber>
    </recommendedName>
</protein>
<keyword evidence="3 4" id="KW-0413">Isomerase</keyword>
<proteinExistence type="inferred from homology"/>
<comment type="function">
    <text evidence="4">PPIases accelerate the folding of proteins. It catalyzes the cis-trans isomerization of proline imidic peptide bonds in oligopeptides.</text>
</comment>